<name>A0A1I6SDM9_9BACL</name>
<keyword evidence="2" id="KW-1185">Reference proteome</keyword>
<organism evidence="1 2">
    <name type="scientific">Marininema halotolerans</name>
    <dbReference type="NCBI Taxonomy" id="1155944"/>
    <lineage>
        <taxon>Bacteria</taxon>
        <taxon>Bacillati</taxon>
        <taxon>Bacillota</taxon>
        <taxon>Bacilli</taxon>
        <taxon>Bacillales</taxon>
        <taxon>Thermoactinomycetaceae</taxon>
        <taxon>Marininema</taxon>
    </lineage>
</organism>
<evidence type="ECO:0000313" key="2">
    <source>
        <dbReference type="Proteomes" id="UP000198660"/>
    </source>
</evidence>
<proteinExistence type="predicted"/>
<dbReference type="InterPro" id="IPR017589">
    <property type="entry name" value="CRISPR-assoc_prot_Cas10d/Csc3"/>
</dbReference>
<dbReference type="EMBL" id="FPAA01000007">
    <property type="protein sequence ID" value="SFS75062.1"/>
    <property type="molecule type" value="Genomic_DNA"/>
</dbReference>
<dbReference type="Proteomes" id="UP000198660">
    <property type="component" value="Unassembled WGS sequence"/>
</dbReference>
<dbReference type="RefSeq" id="WP_091837104.1">
    <property type="nucleotide sequence ID" value="NZ_FPAA01000007.1"/>
</dbReference>
<dbReference type="OrthoDB" id="2985373at2"/>
<dbReference type="NCBIfam" id="TIGR03174">
    <property type="entry name" value="cas_Csc3"/>
    <property type="match status" value="2"/>
</dbReference>
<gene>
    <name evidence="1" type="ORF">SAMN05444972_1077</name>
</gene>
<accession>A0A1I6SDM9</accession>
<sequence length="1006" mass="115893">MSIITFVDDLLINFEELTHNGQRLADMEAKAYNFHLGRKKESNGLKVEFLSIEQKKKLTRNLLDQSMREHIRSGIHACLAMIHYLEEYEIGFTEEEQKLCMIAYVLHDMHKLTATKAMNSSEYHIKLEEITLLSTRLCERLGVEPPPAEFIRVAAVSSYSNKRGDYSALSGEYRWSYLADWVHLMDQIASITGVAEFQNSTTLNGLKKKLQLVLPPRLAESMRLEYHALQEVRGVITSQLHNGLALFMKQHGFFPWLRFGDGTLYFSLRPHELPQKEVLIEDLVKVFFQSVGDSADNVDMERLLDRSTFRSQTLAFMLYQKAEDFARLFHAIFLKPSAKSKVFPADKFNEKGLALYGCEDLDGLYTRLGVDALLEEDIREKWSYTARYLAALQRLVQRTLGQKSSDALLSIADYVGVEAEDILERVPETLQTNSRRYDEAIWLSYRYLMIARVNGKSVAQVPAEDWREEVRNMAARFLEGKVTPEIALSIVDQELKIAQDLSLYFQEQLTLSWERQRILNELSEKEWQKAKTRSQKSICNICNRAISPGVEKKVKGSIIQDEVNVFSNRLLPKKNNVSALHWCGICSFEYILRQVYGLVAPGDKKNSRRLYLFAVPAHQFSDEVMAEMKHDLGHMFGSIHVHHRGRLKHAWQEPYVSAEESKMRAHIREHFELHSEYFQTELAERERLPSTGELLRTSPLGNVITFFFDCYSHSIERTRDEAWMKGMTVALSLHKLYGFRMLVTEKPFLTLSDIRELRYAIQLDSPPFKVGQLLPAMVDRMTTDFVIPIDYVDDMLHKLAYVWEVNQAVHPYDYLKPTDKHVSSILQQLEVHPIAGSYYFKRLMSDGASVSESVLRSCKALDKIYGGVEMELAKKIAMASVTLFEPSSRISGRAHRYENLFRLVVKGIKEASTLSELKGMVMKRLERLVGQNAGRVKLPVDPEDVKHFVELVYEGFYQDRCGGNLAKLNQKQNRLADGIFFETHLLVRKNQTDEEPPTEKEQLQEV</sequence>
<protein>
    <submittedName>
        <fullName evidence="1">CRISPR type I-D/CYANO-associated protein Csc3/Cas10d</fullName>
    </submittedName>
</protein>
<evidence type="ECO:0000313" key="1">
    <source>
        <dbReference type="EMBL" id="SFS75062.1"/>
    </source>
</evidence>
<dbReference type="AlphaFoldDB" id="A0A1I6SDM9"/>
<reference evidence="2" key="1">
    <citation type="submission" date="2016-10" db="EMBL/GenBank/DDBJ databases">
        <authorList>
            <person name="Varghese N."/>
            <person name="Submissions S."/>
        </authorList>
    </citation>
    <scope>NUCLEOTIDE SEQUENCE [LARGE SCALE GENOMIC DNA]</scope>
    <source>
        <strain evidence="2">DSM 45789</strain>
    </source>
</reference>